<dbReference type="GO" id="GO:0003676">
    <property type="term" value="F:nucleic acid binding"/>
    <property type="evidence" value="ECO:0007669"/>
    <property type="project" value="InterPro"/>
</dbReference>
<name>A0A382FL00_9ZZZZ</name>
<dbReference type="InterPro" id="IPR004398">
    <property type="entry name" value="RNA_MeTrfase_RsmD"/>
</dbReference>
<dbReference type="Gene3D" id="3.40.50.150">
    <property type="entry name" value="Vaccinia Virus protein VP39"/>
    <property type="match status" value="1"/>
</dbReference>
<dbReference type="PROSITE" id="PS00092">
    <property type="entry name" value="N6_MTASE"/>
    <property type="match status" value="1"/>
</dbReference>
<keyword evidence="1" id="KW-0489">Methyltransferase</keyword>
<dbReference type="AlphaFoldDB" id="A0A382FL00"/>
<dbReference type="SUPFAM" id="SSF53335">
    <property type="entry name" value="S-adenosyl-L-methionine-dependent methyltransferases"/>
    <property type="match status" value="1"/>
</dbReference>
<accession>A0A382FL00</accession>
<organism evidence="3">
    <name type="scientific">marine metagenome</name>
    <dbReference type="NCBI Taxonomy" id="408172"/>
    <lineage>
        <taxon>unclassified sequences</taxon>
        <taxon>metagenomes</taxon>
        <taxon>ecological metagenomes</taxon>
    </lineage>
</organism>
<proteinExistence type="predicted"/>
<dbReference type="Pfam" id="PF03602">
    <property type="entry name" value="Cons_hypoth95"/>
    <property type="match status" value="1"/>
</dbReference>
<dbReference type="EMBL" id="UINC01050615">
    <property type="protein sequence ID" value="SVB63786.1"/>
    <property type="molecule type" value="Genomic_DNA"/>
</dbReference>
<protein>
    <recommendedName>
        <fullName evidence="4">16S rRNA (Guanine(966)-N(2))-methyltransferase RsmD</fullName>
    </recommendedName>
</protein>
<dbReference type="CDD" id="cd02440">
    <property type="entry name" value="AdoMet_MTases"/>
    <property type="match status" value="1"/>
</dbReference>
<evidence type="ECO:0000313" key="3">
    <source>
        <dbReference type="EMBL" id="SVB63786.1"/>
    </source>
</evidence>
<sequence length="175" mass="19969">MRILSGIYKGVPIKTSSKQNYRPTQSKVRKSIFDSLGSLENCSVLDLFSGTGILGFESASRGASSVVFVEKNLSIYKMLKKNATFFSNENFEIKRNDAIRFLKNSQPFDLIFADPPYNYFSRNSGIDVDLFVDMMLDKMKLQGRFVFECPYRIDICYPVRTKVFGETKVCVGKKE</sequence>
<evidence type="ECO:0000256" key="1">
    <source>
        <dbReference type="ARBA" id="ARBA00022603"/>
    </source>
</evidence>
<dbReference type="InterPro" id="IPR029063">
    <property type="entry name" value="SAM-dependent_MTases_sf"/>
</dbReference>
<evidence type="ECO:0008006" key="4">
    <source>
        <dbReference type="Google" id="ProtNLM"/>
    </source>
</evidence>
<dbReference type="PANTHER" id="PTHR43542">
    <property type="entry name" value="METHYLTRANSFERASE"/>
    <property type="match status" value="1"/>
</dbReference>
<keyword evidence="2" id="KW-0808">Transferase</keyword>
<gene>
    <name evidence="3" type="ORF">METZ01_LOCUS216640</name>
</gene>
<evidence type="ECO:0000256" key="2">
    <source>
        <dbReference type="ARBA" id="ARBA00022679"/>
    </source>
</evidence>
<dbReference type="GO" id="GO:0008168">
    <property type="term" value="F:methyltransferase activity"/>
    <property type="evidence" value="ECO:0007669"/>
    <property type="project" value="UniProtKB-KW"/>
</dbReference>
<dbReference type="PANTHER" id="PTHR43542:SF1">
    <property type="entry name" value="METHYLTRANSFERASE"/>
    <property type="match status" value="1"/>
</dbReference>
<reference evidence="3" key="1">
    <citation type="submission" date="2018-05" db="EMBL/GenBank/DDBJ databases">
        <authorList>
            <person name="Lanie J.A."/>
            <person name="Ng W.-L."/>
            <person name="Kazmierczak K.M."/>
            <person name="Andrzejewski T.M."/>
            <person name="Davidsen T.M."/>
            <person name="Wayne K.J."/>
            <person name="Tettelin H."/>
            <person name="Glass J.I."/>
            <person name="Rusch D."/>
            <person name="Podicherti R."/>
            <person name="Tsui H.-C.T."/>
            <person name="Winkler M.E."/>
        </authorList>
    </citation>
    <scope>NUCLEOTIDE SEQUENCE</scope>
</reference>
<dbReference type="InterPro" id="IPR002052">
    <property type="entry name" value="DNA_methylase_N6_adenine_CS"/>
</dbReference>
<dbReference type="GO" id="GO:0031167">
    <property type="term" value="P:rRNA methylation"/>
    <property type="evidence" value="ECO:0007669"/>
    <property type="project" value="InterPro"/>
</dbReference>